<dbReference type="EMBL" id="CDOI01000002">
    <property type="protein sequence ID" value="CEN43350.1"/>
    <property type="molecule type" value="Genomic_DNA"/>
</dbReference>
<proteinExistence type="predicted"/>
<keyword evidence="1" id="KW-0812">Transmembrane</keyword>
<accession>A0A0B7I4H8</accession>
<feature type="transmembrane region" description="Helical" evidence="1">
    <location>
        <begin position="7"/>
        <end position="30"/>
    </location>
</feature>
<feature type="transmembrane region" description="Helical" evidence="1">
    <location>
        <begin position="36"/>
        <end position="56"/>
    </location>
</feature>
<evidence type="ECO:0000313" key="2">
    <source>
        <dbReference type="EMBL" id="CEN43350.1"/>
    </source>
</evidence>
<dbReference type="EMBL" id="CDOL01000135">
    <property type="protein sequence ID" value="CEN52202.1"/>
    <property type="molecule type" value="Genomic_DNA"/>
</dbReference>
<name>A0A0B7I4H8_9FLAO</name>
<evidence type="ECO:0000313" key="4">
    <source>
        <dbReference type="EMBL" id="RIY35638.1"/>
    </source>
</evidence>
<evidence type="ECO:0000313" key="6">
    <source>
        <dbReference type="Proteomes" id="UP000045051"/>
    </source>
</evidence>
<keyword evidence="1" id="KW-0472">Membrane</keyword>
<organism evidence="3 5">
    <name type="scientific">Capnocytophaga canis</name>
    <dbReference type="NCBI Taxonomy" id="1848903"/>
    <lineage>
        <taxon>Bacteria</taxon>
        <taxon>Pseudomonadati</taxon>
        <taxon>Bacteroidota</taxon>
        <taxon>Flavobacteriia</taxon>
        <taxon>Flavobacteriales</taxon>
        <taxon>Flavobacteriaceae</taxon>
        <taxon>Capnocytophaga</taxon>
    </lineage>
</organism>
<reference evidence="5 6" key="1">
    <citation type="submission" date="2015-01" db="EMBL/GenBank/DDBJ databases">
        <authorList>
            <person name="MANFREDI Pablo"/>
        </authorList>
    </citation>
    <scope>NUCLEOTIDE SEQUENCE [LARGE SCALE GENOMIC DNA]</scope>
    <source>
        <strain evidence="2 6">CcD38</strain>
        <strain evidence="3 5">CcD93</strain>
    </source>
</reference>
<dbReference type="OrthoDB" id="1179771at2"/>
<keyword evidence="6" id="KW-1185">Reference proteome</keyword>
<evidence type="ECO:0000313" key="3">
    <source>
        <dbReference type="EMBL" id="CEN52202.1"/>
    </source>
</evidence>
<gene>
    <name evidence="2" type="ORF">CCAND38_100023</name>
    <name evidence="3" type="ORF">CCAND93_220033</name>
    <name evidence="4" type="ORF">CKY20_09690</name>
</gene>
<reference evidence="4 7" key="2">
    <citation type="submission" date="2017-08" db="EMBL/GenBank/DDBJ databases">
        <title>Capnocytophaga canis 17-158 assembly.</title>
        <authorList>
            <person name="Gulvik C.A."/>
        </authorList>
    </citation>
    <scope>NUCLEOTIDE SEQUENCE [LARGE SCALE GENOMIC DNA]</scope>
    <source>
        <strain evidence="4 7">17-158</strain>
    </source>
</reference>
<evidence type="ECO:0000256" key="1">
    <source>
        <dbReference type="SAM" id="Phobius"/>
    </source>
</evidence>
<evidence type="ECO:0000313" key="5">
    <source>
        <dbReference type="Proteomes" id="UP000038200"/>
    </source>
</evidence>
<dbReference type="RefSeq" id="WP_042006853.1">
    <property type="nucleotide sequence ID" value="NZ_BOQK01000011.1"/>
</dbReference>
<dbReference type="Proteomes" id="UP000038200">
    <property type="component" value="Unassembled WGS sequence"/>
</dbReference>
<dbReference type="Proteomes" id="UP000045051">
    <property type="component" value="Unassembled WGS sequence"/>
</dbReference>
<protein>
    <submittedName>
        <fullName evidence="3">Uncharacterized protein</fullName>
    </submittedName>
</protein>
<evidence type="ECO:0000313" key="7">
    <source>
        <dbReference type="Proteomes" id="UP000265497"/>
    </source>
</evidence>
<dbReference type="Proteomes" id="UP000265497">
    <property type="component" value="Unassembled WGS sequence"/>
</dbReference>
<dbReference type="AlphaFoldDB" id="A0A0B7I4H8"/>
<dbReference type="EMBL" id="NSDI01000010">
    <property type="protein sequence ID" value="RIY35638.1"/>
    <property type="molecule type" value="Genomic_DNA"/>
</dbReference>
<dbReference type="STRING" id="1848903.CCAND38_100023"/>
<keyword evidence="1" id="KW-1133">Transmembrane helix</keyword>
<sequence>MTAKSKAFLFNFLCFGLIFITIRLGINYFFPELERLTASIISGVVTLFLSPRFAAIQTDSGEKLFMKWIFIKGIKQL</sequence>